<organism evidence="1 2">
    <name type="scientific">Aliikangiella maris</name>
    <dbReference type="NCBI Taxonomy" id="3162458"/>
    <lineage>
        <taxon>Bacteria</taxon>
        <taxon>Pseudomonadati</taxon>
        <taxon>Pseudomonadota</taxon>
        <taxon>Gammaproteobacteria</taxon>
        <taxon>Oceanospirillales</taxon>
        <taxon>Pleioneaceae</taxon>
        <taxon>Aliikangiella</taxon>
    </lineage>
</organism>
<gene>
    <name evidence="1" type="ORF">ABVT43_01460</name>
</gene>
<keyword evidence="2" id="KW-1185">Reference proteome</keyword>
<protein>
    <submittedName>
        <fullName evidence="1">Uncharacterized protein</fullName>
    </submittedName>
</protein>
<dbReference type="SUPFAM" id="SSF82171">
    <property type="entry name" value="DPP6 N-terminal domain-like"/>
    <property type="match status" value="1"/>
</dbReference>
<evidence type="ECO:0000313" key="1">
    <source>
        <dbReference type="EMBL" id="MET1253781.1"/>
    </source>
</evidence>
<accession>A0ABV2BPI1</accession>
<evidence type="ECO:0000313" key="2">
    <source>
        <dbReference type="Proteomes" id="UP001548189"/>
    </source>
</evidence>
<proteinExistence type="predicted"/>
<reference evidence="1 2" key="1">
    <citation type="submission" date="2024-06" db="EMBL/GenBank/DDBJ databases">
        <authorList>
            <person name="Li F."/>
        </authorList>
    </citation>
    <scope>NUCLEOTIDE SEQUENCE [LARGE SCALE GENOMIC DNA]</scope>
    <source>
        <strain evidence="1 2">GXAS 311</strain>
    </source>
</reference>
<dbReference type="EMBL" id="JBEVCJ010000001">
    <property type="protein sequence ID" value="MET1253781.1"/>
    <property type="molecule type" value="Genomic_DNA"/>
</dbReference>
<sequence length="160" mass="18104">MKGRLILSFLILISYFTAMPITQAKSKGISAELLFGKAEVSAMTMSPDGKYLAVVIPQENTDLINILDLDTKKPTYSFKMGNDKYMGRFRWANNTRLLIEPAIKGGFREQLYLTQKLQAINFDGSKNRHIYGYQSNFSSSIAGRRLNRRRTVGYSTKNCG</sequence>
<dbReference type="Proteomes" id="UP001548189">
    <property type="component" value="Unassembled WGS sequence"/>
</dbReference>
<comment type="caution">
    <text evidence="1">The sequence shown here is derived from an EMBL/GenBank/DDBJ whole genome shotgun (WGS) entry which is preliminary data.</text>
</comment>
<name>A0ABV2BPI1_9GAMM</name>